<gene>
    <name evidence="1" type="ORF">JYE49_03875</name>
</gene>
<protein>
    <submittedName>
        <fullName evidence="1">Helix-turn-helix domain-containing protein</fullName>
    </submittedName>
</protein>
<accession>A0AC61N8H1</accession>
<reference evidence="1" key="1">
    <citation type="submission" date="2021-01" db="EMBL/GenBank/DDBJ databases">
        <title>Complete genome sequence of Clostridiales bacterium R-7.</title>
        <authorList>
            <person name="Mahoney-Kurpe S.C."/>
            <person name="Palevich N."/>
            <person name="Koike S."/>
            <person name="Moon C.D."/>
            <person name="Attwood G.T."/>
        </authorList>
    </citation>
    <scope>NUCLEOTIDE SEQUENCE</scope>
    <source>
        <strain evidence="1">R-7</strain>
    </source>
</reference>
<dbReference type="Proteomes" id="UP000682782">
    <property type="component" value="Chromosome"/>
</dbReference>
<dbReference type="EMBL" id="CP068393">
    <property type="protein sequence ID" value="QUC67849.1"/>
    <property type="molecule type" value="Genomic_DNA"/>
</dbReference>
<name>A0AC61N8H1_9FIRM</name>
<organism evidence="1 2">
    <name type="scientific">Aristaeella hokkaidonensis</name>
    <dbReference type="NCBI Taxonomy" id="3046382"/>
    <lineage>
        <taxon>Bacteria</taxon>
        <taxon>Bacillati</taxon>
        <taxon>Bacillota</taxon>
        <taxon>Clostridia</taxon>
        <taxon>Eubacteriales</taxon>
        <taxon>Aristaeellaceae</taxon>
        <taxon>Aristaeella</taxon>
    </lineage>
</organism>
<evidence type="ECO:0000313" key="1">
    <source>
        <dbReference type="EMBL" id="QUC67849.1"/>
    </source>
</evidence>
<keyword evidence="2" id="KW-1185">Reference proteome</keyword>
<evidence type="ECO:0000313" key="2">
    <source>
        <dbReference type="Proteomes" id="UP000682782"/>
    </source>
</evidence>
<sequence>MVKEDLNRKVDLAFLAAFYGGMLTEKQRRILSLYCEEDLSLGEIAEEVGISRQAAHESLTRAAEKLSEMESALGVAERFRKIDSGLESALDALNCKDYPRAESLLKEMLTIETEESSDRSWR</sequence>
<proteinExistence type="predicted"/>